<dbReference type="PANTHER" id="PTHR10357:SF210">
    <property type="entry name" value="MALTODEXTRIN GLUCOSIDASE"/>
    <property type="match status" value="1"/>
</dbReference>
<dbReference type="InterPro" id="IPR006047">
    <property type="entry name" value="GH13_cat_dom"/>
</dbReference>
<evidence type="ECO:0000256" key="1">
    <source>
        <dbReference type="ARBA" id="ARBA00022801"/>
    </source>
</evidence>
<dbReference type="InterPro" id="IPR014756">
    <property type="entry name" value="Ig_E-set"/>
</dbReference>
<dbReference type="PANTHER" id="PTHR10357">
    <property type="entry name" value="ALPHA-AMYLASE FAMILY MEMBER"/>
    <property type="match status" value="1"/>
</dbReference>
<dbReference type="RefSeq" id="WP_344055454.1">
    <property type="nucleotide sequence ID" value="NZ_BAAAPK010000001.1"/>
</dbReference>
<dbReference type="EMBL" id="BAAAPK010000001">
    <property type="protein sequence ID" value="GAA1682072.1"/>
    <property type="molecule type" value="Genomic_DNA"/>
</dbReference>
<keyword evidence="2" id="KW-0326">Glycosidase</keyword>
<dbReference type="CDD" id="cd02857">
    <property type="entry name" value="E_set_CDase_PDE_N"/>
    <property type="match status" value="1"/>
</dbReference>
<evidence type="ECO:0000259" key="3">
    <source>
        <dbReference type="SMART" id="SM00642"/>
    </source>
</evidence>
<sequence>MTTLEPHHDGSPLYVSNSSPEIGDEVTVRVRVPVGYGPLERVLVRSNPDHEPLWVEASLDGESDGWEWWSARIVVANPRHGYRWHLVHDGGRVEILSQGGLSGIDTLDAVDFALVAGNPPPSWTSDVVMYQIFPDRFARSAAADDRPTPEWAIPAQWDDELIPVPPGRGQQFFGGDLDGIVEHLDHIAALGVTMIYHTPIFPAESNHRYDAARFDEVDPLLGGDDAYLRLIDAAHARGIRIMGDLTSNHSGSAHEWFRAAHRHPEAPESAFYYFLDDENEDYESWLGAPTLPKFDWSSDELRRRFTEGADSIVAKWLSPPYGIDGWRIDVANMTGRLRDIDLNESVRRAIRRTMIEIEPETLLVAESTNDAASDLQGDAWHGAMTYPAFTRGLWAWLSDPTGIPHINAFGEETDEMWYFGIPTGMPSYDATQFVAQMQRFTSQLPWRVRLGSMLPLDTHDTARFATRALPGTIPVAVGLSMTLPGIPVVFAGDEFGLTGIDGEMSRTPIPWDRIEEPDVSARIDLYRELIGLRRSHRALGDGGLRWLHVGPEGVVFVRESTEGVVLVVAARDDLDIALPAAAVHGAGSAVSAFGDATLGVAEDGGIVLSAEGPTFAVWSLPGIQPPPATASASATLPQAGGIADAEIAALDTDS</sequence>
<dbReference type="SMART" id="SM00642">
    <property type="entry name" value="Aamy"/>
    <property type="match status" value="1"/>
</dbReference>
<proteinExistence type="predicted"/>
<keyword evidence="5" id="KW-1185">Reference proteome</keyword>
<protein>
    <submittedName>
        <fullName evidence="4">Maltodextrin glucosidase</fullName>
    </submittedName>
</protein>
<dbReference type="InterPro" id="IPR004185">
    <property type="entry name" value="Glyco_hydro_13_lg-like_dom"/>
</dbReference>
<dbReference type="SUPFAM" id="SSF81296">
    <property type="entry name" value="E set domains"/>
    <property type="match status" value="1"/>
</dbReference>
<reference evidence="4 5" key="1">
    <citation type="journal article" date="2019" name="Int. J. Syst. Evol. Microbiol.">
        <title>The Global Catalogue of Microorganisms (GCM) 10K type strain sequencing project: providing services to taxonomists for standard genome sequencing and annotation.</title>
        <authorList>
            <consortium name="The Broad Institute Genomics Platform"/>
            <consortium name="The Broad Institute Genome Sequencing Center for Infectious Disease"/>
            <person name="Wu L."/>
            <person name="Ma J."/>
        </authorList>
    </citation>
    <scope>NUCLEOTIDE SEQUENCE [LARGE SCALE GENOMIC DNA]</scope>
    <source>
        <strain evidence="4 5">JCM 15575</strain>
    </source>
</reference>
<dbReference type="Pfam" id="PF00128">
    <property type="entry name" value="Alpha-amylase"/>
    <property type="match status" value="1"/>
</dbReference>
<gene>
    <name evidence="4" type="primary">malZ</name>
    <name evidence="4" type="ORF">GCM10009807_27490</name>
</gene>
<dbReference type="CDD" id="cd11338">
    <property type="entry name" value="AmyAc_CMD"/>
    <property type="match status" value="1"/>
</dbReference>
<comment type="caution">
    <text evidence="4">The sequence shown here is derived from an EMBL/GenBank/DDBJ whole genome shotgun (WGS) entry which is preliminary data.</text>
</comment>
<name>A0ABN2H5E9_9MICO</name>
<accession>A0ABN2H5E9</accession>
<organism evidence="4 5">
    <name type="scientific">Microbacterium lacus</name>
    <dbReference type="NCBI Taxonomy" id="415217"/>
    <lineage>
        <taxon>Bacteria</taxon>
        <taxon>Bacillati</taxon>
        <taxon>Actinomycetota</taxon>
        <taxon>Actinomycetes</taxon>
        <taxon>Micrococcales</taxon>
        <taxon>Microbacteriaceae</taxon>
        <taxon>Microbacterium</taxon>
    </lineage>
</organism>
<dbReference type="SUPFAM" id="SSF51445">
    <property type="entry name" value="(Trans)glycosidases"/>
    <property type="match status" value="1"/>
</dbReference>
<dbReference type="InterPro" id="IPR017853">
    <property type="entry name" value="GH"/>
</dbReference>
<dbReference type="Proteomes" id="UP001500596">
    <property type="component" value="Unassembled WGS sequence"/>
</dbReference>
<dbReference type="Gene3D" id="3.20.20.80">
    <property type="entry name" value="Glycosidases"/>
    <property type="match status" value="1"/>
</dbReference>
<evidence type="ECO:0000313" key="4">
    <source>
        <dbReference type="EMBL" id="GAA1682072.1"/>
    </source>
</evidence>
<evidence type="ECO:0000313" key="5">
    <source>
        <dbReference type="Proteomes" id="UP001500596"/>
    </source>
</evidence>
<keyword evidence="1" id="KW-0378">Hydrolase</keyword>
<feature type="domain" description="Glycosyl hydrolase family 13 catalytic" evidence="3">
    <location>
        <begin position="131"/>
        <end position="533"/>
    </location>
</feature>
<evidence type="ECO:0000256" key="2">
    <source>
        <dbReference type="ARBA" id="ARBA00023295"/>
    </source>
</evidence>